<evidence type="ECO:0000313" key="5">
    <source>
        <dbReference type="EMBL" id="NJQ00009.1"/>
    </source>
</evidence>
<sequence>MDRRRFLQSGTLAGGALFLSRPPAGTARAEPAAGPPTGLPPVDDPQYLSPVGDPAAVPRFVNPLPRPSRLDLRRGGRHALRLAPAVRDLLGGGLGLRTPVWGFGPPGGAVAFPGPTLIARSGRPTTVNWLNHLPRHHLLPVDPTLHQAFSHSTHTIARDGVPAVVHLHGGHTDADSDGHPDAWYTARGVTGPRFSGSRYSYANSQEAATLWYHDHTLGLTRLNVYAGLAGFYLLRDRRERELITCHRLPDPRYERELVIQDRMFHPDGRLAYPDAPAASPAWPGGPSIRPEFFGQVLLVNGRAWPCAAVEPRQYRLRLLNGSNSRFYRLSLDGGRPVPVTLIGTDDGFLHRPLPLTEPLVLAPGERADLVADFRGCAGATFDLGNDAPTPFPDGTPVLPPADKVLRFQVTRPYDARVPEPRLPAALRPGPFRVPRPVTRTRRLLLFEGQDAYGRPKPLLGTVERGTSAWDAPVTETPRPHTAEIWEFFNTTSDTHPIHLHLVSFQVLGRAAFTADQDPAGGALSNIRTEPPEPPDGTETGPKDTVQAPPGRVTRVKAFFDRCGTYVWHCHMLEHEDHEMMRNFQVR</sequence>
<evidence type="ECO:0000256" key="2">
    <source>
        <dbReference type="SAM" id="MobiDB-lite"/>
    </source>
</evidence>
<dbReference type="Proteomes" id="UP000695264">
    <property type="component" value="Unassembled WGS sequence"/>
</dbReference>
<dbReference type="Pfam" id="PF07731">
    <property type="entry name" value="Cu-oxidase_2"/>
    <property type="match status" value="1"/>
</dbReference>
<name>A0ABX1BXH1_9ACTN</name>
<dbReference type="EMBL" id="JAATEN010000003">
    <property type="protein sequence ID" value="NJQ00009.1"/>
    <property type="molecule type" value="Genomic_DNA"/>
</dbReference>
<reference evidence="5 6" key="1">
    <citation type="submission" date="2020-03" db="EMBL/GenBank/DDBJ databases">
        <title>WGS of actinomycetes isolated from Thailand.</title>
        <authorList>
            <person name="Thawai C."/>
        </authorList>
    </citation>
    <scope>NUCLEOTIDE SEQUENCE [LARGE SCALE GENOMIC DNA]</scope>
    <source>
        <strain evidence="5 6">PLAI 1-29</strain>
    </source>
</reference>
<proteinExistence type="inferred from homology"/>
<organism evidence="5 6">
    <name type="scientific">Streptomyces zingiberis</name>
    <dbReference type="NCBI Taxonomy" id="2053010"/>
    <lineage>
        <taxon>Bacteria</taxon>
        <taxon>Bacillati</taxon>
        <taxon>Actinomycetota</taxon>
        <taxon>Actinomycetes</taxon>
        <taxon>Kitasatosporales</taxon>
        <taxon>Streptomycetaceae</taxon>
        <taxon>Streptomyces</taxon>
    </lineage>
</organism>
<dbReference type="PANTHER" id="PTHR48267:SF1">
    <property type="entry name" value="BILIRUBIN OXIDASE"/>
    <property type="match status" value="1"/>
</dbReference>
<dbReference type="CDD" id="cd13844">
    <property type="entry name" value="CuRO_1_BOD_CotA_like"/>
    <property type="match status" value="1"/>
</dbReference>
<accession>A0ABX1BXH1</accession>
<dbReference type="InterPro" id="IPR011707">
    <property type="entry name" value="Cu-oxidase-like_N"/>
</dbReference>
<feature type="region of interest" description="Disordered" evidence="2">
    <location>
        <begin position="518"/>
        <end position="549"/>
    </location>
</feature>
<dbReference type="PROSITE" id="PS51318">
    <property type="entry name" value="TAT"/>
    <property type="match status" value="1"/>
</dbReference>
<dbReference type="Pfam" id="PF07732">
    <property type="entry name" value="Cu-oxidase_3"/>
    <property type="match status" value="1"/>
</dbReference>
<feature type="domain" description="Plastocyanin-like" evidence="4">
    <location>
        <begin position="164"/>
        <end position="238"/>
    </location>
</feature>
<dbReference type="SUPFAM" id="SSF49503">
    <property type="entry name" value="Cupredoxins"/>
    <property type="match status" value="3"/>
</dbReference>
<evidence type="ECO:0000256" key="1">
    <source>
        <dbReference type="ARBA" id="ARBA00010609"/>
    </source>
</evidence>
<keyword evidence="6" id="KW-1185">Reference proteome</keyword>
<feature type="region of interest" description="Disordered" evidence="2">
    <location>
        <begin position="17"/>
        <end position="45"/>
    </location>
</feature>
<dbReference type="Gene3D" id="2.60.40.420">
    <property type="entry name" value="Cupredoxins - blue copper proteins"/>
    <property type="match status" value="3"/>
</dbReference>
<evidence type="ECO:0000313" key="6">
    <source>
        <dbReference type="Proteomes" id="UP000695264"/>
    </source>
</evidence>
<dbReference type="RefSeq" id="WP_168100596.1">
    <property type="nucleotide sequence ID" value="NZ_JAATEN010000003.1"/>
</dbReference>
<comment type="similarity">
    <text evidence="1">Belongs to the multicopper oxidase family.</text>
</comment>
<gene>
    <name evidence="5" type="ORF">HCK00_05530</name>
</gene>
<dbReference type="InterPro" id="IPR008972">
    <property type="entry name" value="Cupredoxin"/>
</dbReference>
<dbReference type="InterPro" id="IPR011706">
    <property type="entry name" value="Cu-oxidase_C"/>
</dbReference>
<dbReference type="InterPro" id="IPR006311">
    <property type="entry name" value="TAT_signal"/>
</dbReference>
<dbReference type="InterPro" id="IPR045087">
    <property type="entry name" value="Cu-oxidase_fam"/>
</dbReference>
<evidence type="ECO:0000259" key="3">
    <source>
        <dbReference type="Pfam" id="PF07731"/>
    </source>
</evidence>
<feature type="domain" description="Plastocyanin-like" evidence="3">
    <location>
        <begin position="475"/>
        <end position="586"/>
    </location>
</feature>
<protein>
    <submittedName>
        <fullName evidence="5">Multicopper oxidase domain-containing protein</fullName>
    </submittedName>
</protein>
<evidence type="ECO:0000259" key="4">
    <source>
        <dbReference type="Pfam" id="PF07732"/>
    </source>
</evidence>
<dbReference type="CDD" id="cd13891">
    <property type="entry name" value="CuRO_3_CotA_like"/>
    <property type="match status" value="1"/>
</dbReference>
<feature type="compositionally biased region" description="Pro residues" evidence="2">
    <location>
        <begin position="33"/>
        <end position="43"/>
    </location>
</feature>
<dbReference type="PANTHER" id="PTHR48267">
    <property type="entry name" value="CUPREDOXIN SUPERFAMILY PROTEIN"/>
    <property type="match status" value="1"/>
</dbReference>
<comment type="caution">
    <text evidence="5">The sequence shown here is derived from an EMBL/GenBank/DDBJ whole genome shotgun (WGS) entry which is preliminary data.</text>
</comment>
<dbReference type="CDD" id="cd13868">
    <property type="entry name" value="CuRO_2_CotA_like"/>
    <property type="match status" value="1"/>
</dbReference>